<organism evidence="8">
    <name type="scientific">Eutreptiella gymnastica</name>
    <dbReference type="NCBI Taxonomy" id="73025"/>
    <lineage>
        <taxon>Eukaryota</taxon>
        <taxon>Discoba</taxon>
        <taxon>Euglenozoa</taxon>
        <taxon>Euglenida</taxon>
        <taxon>Spirocuta</taxon>
        <taxon>Euglenophyceae</taxon>
        <taxon>Eutreptiales</taxon>
        <taxon>Eutreptiaceae</taxon>
        <taxon>Eutreptiella</taxon>
    </lineage>
</organism>
<keyword evidence="2" id="KW-0732">Signal</keyword>
<dbReference type="Gene3D" id="3.90.640.10">
    <property type="entry name" value="Actin, Chain A, domain 4"/>
    <property type="match status" value="1"/>
</dbReference>
<evidence type="ECO:0000313" key="8">
    <source>
        <dbReference type="EMBL" id="CAD9032417.1"/>
    </source>
</evidence>
<dbReference type="InterPro" id="IPR029048">
    <property type="entry name" value="HSP70_C_sf"/>
</dbReference>
<dbReference type="PRINTS" id="PR00301">
    <property type="entry name" value="HEATSHOCK70"/>
</dbReference>
<sequence length="775" mass="85249">MITYFKHFVGVEAKHNDGGLHKDWEQAYLLPFFTLNATQRNTLKVHIDDKVVYTAEELLGMYFAMLKEMAEKDSESKVTNCMITVPAGHTARQNQMIVEAAELANLNVLSLMHDTTAAALQYGVQQRGFKKPTTAVVFDMGSSKLEVGVFQFTPSLEDDGKKTKKMDSVGLGMLTVLAAESDMANGGRHYDVLLAREVAKKFSDKTGVDVLAMDNLAGDKAVAKLMRSAQKAKETLSANKDARVSVEGLWDERDFNTVVTRARFEELAAGLIDRAIGTFNRAIEKSGLKLEDIDSVELMGGGSRIPILQTRLKEAFGGRQLGRTLNTDEANALGATFHGARLSGAFRVRSFALAEHHRGNISFSLSADESNPNPAIRPLFLQSKYPSKKLITVYRTKNFNITIYDTQADPATGQVVHVPINQYELKGVVRTLNKMGLNKEYVHPKSKASIEIKFKLSDGGLVSLDSVVAKYAEVVNVTKRVKIDPLKKKVNATETNAEEKAEESKPDVPEETAAEKTHEKTEDTVQDKAEDKADKAETEQKAAEEQTKEETGNEMNEATKSAPAKENATKDEPAYETINTTKVVNHQDGVKFTTVYLQQPMPMNVSDILDATHTLNKWKERDLAKLKIAEARNSLEALIISTKYDGFFEDESLKEFYDEAEGASIMTALKEVEEWMEDGDGQDTSAEEYQKKIQYLTSLTAPVIKRKTDKEKQSSPDFVPGEEASAPPSEPSTAEESVESKAEGTDTAAAEGEAVAAETDEETGPPKPSNSGGEL</sequence>
<evidence type="ECO:0000256" key="3">
    <source>
        <dbReference type="ARBA" id="ARBA00022741"/>
    </source>
</evidence>
<dbReference type="Gene3D" id="3.30.30.30">
    <property type="match status" value="1"/>
</dbReference>
<feature type="region of interest" description="Disordered" evidence="7">
    <location>
        <begin position="493"/>
        <end position="572"/>
    </location>
</feature>
<dbReference type="Gene3D" id="3.30.420.40">
    <property type="match status" value="2"/>
</dbReference>
<dbReference type="GO" id="GO:0030968">
    <property type="term" value="P:endoplasmic reticulum unfolded protein response"/>
    <property type="evidence" value="ECO:0007669"/>
    <property type="project" value="TreeGrafter"/>
</dbReference>
<keyword evidence="6" id="KW-0143">Chaperone</keyword>
<dbReference type="InterPro" id="IPR013126">
    <property type="entry name" value="Hsp_70_fam"/>
</dbReference>
<dbReference type="FunFam" id="3.30.420.40:FF:000171">
    <property type="entry name" value="Heat shock 70 kDa protein 4"/>
    <property type="match status" value="1"/>
</dbReference>
<evidence type="ECO:0000256" key="6">
    <source>
        <dbReference type="ARBA" id="ARBA00023186"/>
    </source>
</evidence>
<evidence type="ECO:0000256" key="1">
    <source>
        <dbReference type="ARBA" id="ARBA00004319"/>
    </source>
</evidence>
<dbReference type="PANTHER" id="PTHR45639">
    <property type="entry name" value="HSC70CB, ISOFORM G-RELATED"/>
    <property type="match status" value="1"/>
</dbReference>
<feature type="region of interest" description="Disordered" evidence="7">
    <location>
        <begin position="704"/>
        <end position="775"/>
    </location>
</feature>
<dbReference type="Pfam" id="PF00012">
    <property type="entry name" value="HSP70"/>
    <property type="match status" value="1"/>
</dbReference>
<dbReference type="PROSITE" id="PS01036">
    <property type="entry name" value="HSP70_3"/>
    <property type="match status" value="1"/>
</dbReference>
<keyword evidence="3" id="KW-0547">Nucleotide-binding</keyword>
<keyword evidence="5" id="KW-0067">ATP-binding</keyword>
<feature type="compositionally biased region" description="Low complexity" evidence="7">
    <location>
        <begin position="722"/>
        <end position="735"/>
    </location>
</feature>
<dbReference type="AlphaFoldDB" id="A0A7S1J4F0"/>
<accession>A0A7S1J4F0</accession>
<dbReference type="InterPro" id="IPR018181">
    <property type="entry name" value="Heat_shock_70_CS"/>
</dbReference>
<dbReference type="PANTHER" id="PTHR45639:SF3">
    <property type="entry name" value="HYPOXIA UP-REGULATED PROTEIN 1"/>
    <property type="match status" value="1"/>
</dbReference>
<dbReference type="GO" id="GO:0005524">
    <property type="term" value="F:ATP binding"/>
    <property type="evidence" value="ECO:0007669"/>
    <property type="project" value="UniProtKB-KW"/>
</dbReference>
<evidence type="ECO:0000256" key="7">
    <source>
        <dbReference type="SAM" id="MobiDB-lite"/>
    </source>
</evidence>
<dbReference type="Gene3D" id="2.60.34.10">
    <property type="entry name" value="Substrate Binding Domain Of DNAk, Chain A, domain 1"/>
    <property type="match status" value="1"/>
</dbReference>
<dbReference type="EMBL" id="HBGA01117018">
    <property type="protein sequence ID" value="CAD9032417.1"/>
    <property type="molecule type" value="Transcribed_RNA"/>
</dbReference>
<dbReference type="SUPFAM" id="SSF53067">
    <property type="entry name" value="Actin-like ATPase domain"/>
    <property type="match status" value="2"/>
</dbReference>
<feature type="compositionally biased region" description="Basic and acidic residues" evidence="7">
    <location>
        <begin position="497"/>
        <end position="551"/>
    </location>
</feature>
<dbReference type="SUPFAM" id="SSF100934">
    <property type="entry name" value="Heat shock protein 70kD (HSP70), C-terminal subdomain"/>
    <property type="match status" value="1"/>
</dbReference>
<dbReference type="Gene3D" id="1.20.1270.10">
    <property type="match status" value="1"/>
</dbReference>
<proteinExistence type="predicted"/>
<comment type="subcellular location">
    <subcellularLocation>
        <location evidence="1">Endoplasmic reticulum lumen</location>
    </subcellularLocation>
</comment>
<reference evidence="8" key="1">
    <citation type="submission" date="2021-01" db="EMBL/GenBank/DDBJ databases">
        <authorList>
            <person name="Corre E."/>
            <person name="Pelletier E."/>
            <person name="Niang G."/>
            <person name="Scheremetjew M."/>
            <person name="Finn R."/>
            <person name="Kale V."/>
            <person name="Holt S."/>
            <person name="Cochrane G."/>
            <person name="Meng A."/>
            <person name="Brown T."/>
            <person name="Cohen L."/>
        </authorList>
    </citation>
    <scope>NUCLEOTIDE SEQUENCE</scope>
    <source>
        <strain evidence="8">NIES-381</strain>
    </source>
</reference>
<feature type="compositionally biased region" description="Low complexity" evidence="7">
    <location>
        <begin position="745"/>
        <end position="757"/>
    </location>
</feature>
<name>A0A7S1J4F0_9EUGL</name>
<dbReference type="GO" id="GO:0005788">
    <property type="term" value="C:endoplasmic reticulum lumen"/>
    <property type="evidence" value="ECO:0007669"/>
    <property type="project" value="UniProtKB-SubCell"/>
</dbReference>
<protein>
    <submittedName>
        <fullName evidence="8">Uncharacterized protein</fullName>
    </submittedName>
</protein>
<dbReference type="CDD" id="cd10230">
    <property type="entry name" value="ASKHA_NBD_HSP70_HYOU1"/>
    <property type="match status" value="1"/>
</dbReference>
<dbReference type="GO" id="GO:0034663">
    <property type="term" value="C:endoplasmic reticulum chaperone complex"/>
    <property type="evidence" value="ECO:0007669"/>
    <property type="project" value="TreeGrafter"/>
</dbReference>
<evidence type="ECO:0000256" key="4">
    <source>
        <dbReference type="ARBA" id="ARBA00022824"/>
    </source>
</evidence>
<keyword evidence="4" id="KW-0256">Endoplasmic reticulum</keyword>
<evidence type="ECO:0000256" key="2">
    <source>
        <dbReference type="ARBA" id="ARBA00022729"/>
    </source>
</evidence>
<dbReference type="InterPro" id="IPR029047">
    <property type="entry name" value="HSP70_peptide-bd_sf"/>
</dbReference>
<dbReference type="GO" id="GO:0140662">
    <property type="term" value="F:ATP-dependent protein folding chaperone"/>
    <property type="evidence" value="ECO:0007669"/>
    <property type="project" value="InterPro"/>
</dbReference>
<evidence type="ECO:0000256" key="5">
    <source>
        <dbReference type="ARBA" id="ARBA00022840"/>
    </source>
</evidence>
<dbReference type="FunFam" id="3.90.640.10:FF:000003">
    <property type="entry name" value="Molecular chaperone DnaK"/>
    <property type="match status" value="1"/>
</dbReference>
<dbReference type="InterPro" id="IPR043129">
    <property type="entry name" value="ATPase_NBD"/>
</dbReference>
<gene>
    <name evidence="8" type="ORF">EGYM00392_LOCUS43561</name>
</gene>